<evidence type="ECO:0000313" key="1">
    <source>
        <dbReference type="EMBL" id="ALV86505.1"/>
    </source>
</evidence>
<reference evidence="1" key="1">
    <citation type="submission" date="2015-10" db="EMBL/GenBank/DDBJ databases">
        <title>Biosynthesis of SCL-MCL polyhydroxyalkanoates by metagenomic clones in Pseudomonas putida.</title>
        <authorList>
            <person name="Cheng J."/>
            <person name="Charles T.C."/>
        </authorList>
    </citation>
    <scope>NUCLEOTIDE SEQUENCE</scope>
</reference>
<name>A0A0U3KCV5_9BACT</name>
<protein>
    <submittedName>
        <fullName evidence="1">NADPH-dependent fmn reductase</fullName>
    </submittedName>
</protein>
<organism evidence="1">
    <name type="scientific">uncultured bacterium 20</name>
    <dbReference type="NCBI Taxonomy" id="1748270"/>
    <lineage>
        <taxon>Bacteria</taxon>
        <taxon>environmental samples</taxon>
    </lineage>
</organism>
<accession>A0A0U3KCV5</accession>
<dbReference type="AlphaFoldDB" id="A0A0U3KCV5"/>
<dbReference type="EMBL" id="KT944266">
    <property type="protein sequence ID" value="ALV86505.1"/>
    <property type="molecule type" value="Genomic_DNA"/>
</dbReference>
<sequence>MIVAALWRRGFVWALAQPRAERDLGRGATDARNTGVTLRPSFRYEQFQSVHLVVLEDGRSVLATFEETPVGNFLGLSGAGAVGLAGVMVGAVETHLFVGGGARAVESLRLVMGEVMVEDVRAQVALSLYTDFENFSVFKPAPHHEPAANAMLDQVIAWGTALKPLRQQ</sequence>
<proteinExistence type="predicted"/>